<organism evidence="2 3">
    <name type="scientific">Escherichia coli O8</name>
    <dbReference type="NCBI Taxonomy" id="1010796"/>
    <lineage>
        <taxon>Bacteria</taxon>
        <taxon>Pseudomonadati</taxon>
        <taxon>Pseudomonadota</taxon>
        <taxon>Gammaproteobacteria</taxon>
        <taxon>Enterobacterales</taxon>
        <taxon>Enterobacteriaceae</taxon>
        <taxon>Escherichia</taxon>
    </lineage>
</organism>
<sequence length="106" mass="11640">MPHKSLVDFVARNDGTITLMFLAIVGVVGRVFYTGAPWRQAVGDLILCPAITFAIEPLMPTQIYGVKVTPELVALLIGIGGVHGVRWIVSQRKKRLTNVTDDNQPR</sequence>
<dbReference type="EMBL" id="AATQVU010000001">
    <property type="protein sequence ID" value="EFO3163562.1"/>
    <property type="molecule type" value="Genomic_DNA"/>
</dbReference>
<keyword evidence="1" id="KW-1133">Transmembrane helix</keyword>
<proteinExistence type="predicted"/>
<evidence type="ECO:0008006" key="4">
    <source>
        <dbReference type="Google" id="ProtNLM"/>
    </source>
</evidence>
<accession>A0A9P2I5K2</accession>
<evidence type="ECO:0000313" key="2">
    <source>
        <dbReference type="EMBL" id="EFO3163562.1"/>
    </source>
</evidence>
<dbReference type="Proteomes" id="UP000735456">
    <property type="component" value="Unassembled WGS sequence"/>
</dbReference>
<feature type="transmembrane region" description="Helical" evidence="1">
    <location>
        <begin position="45"/>
        <end position="66"/>
    </location>
</feature>
<evidence type="ECO:0000313" key="3">
    <source>
        <dbReference type="Proteomes" id="UP000735456"/>
    </source>
</evidence>
<protein>
    <recommendedName>
        <fullName evidence="4">Holin</fullName>
    </recommendedName>
</protein>
<feature type="transmembrane region" description="Helical" evidence="1">
    <location>
        <begin position="72"/>
        <end position="89"/>
    </location>
</feature>
<dbReference type="AlphaFoldDB" id="A0A9P2I5K2"/>
<feature type="transmembrane region" description="Helical" evidence="1">
    <location>
        <begin position="15"/>
        <end position="33"/>
    </location>
</feature>
<dbReference type="InterPro" id="IPR006481">
    <property type="entry name" value="Phage_lambda_GpS_holin"/>
</dbReference>
<keyword evidence="1" id="KW-0472">Membrane</keyword>
<reference evidence="2" key="1">
    <citation type="submission" date="2018-06" db="EMBL/GenBank/DDBJ databases">
        <authorList>
            <consortium name="GenomeTrakr network: Whole genome sequencing for foodborne pathogen traceback"/>
        </authorList>
    </citation>
    <scope>NUCLEOTIDE SEQUENCE</scope>
    <source>
        <strain evidence="2">PSU-0700</strain>
    </source>
</reference>
<evidence type="ECO:0000256" key="1">
    <source>
        <dbReference type="SAM" id="Phobius"/>
    </source>
</evidence>
<gene>
    <name evidence="2" type="ORF">DP913_00580</name>
</gene>
<name>A0A9P2I5K2_ECOLX</name>
<keyword evidence="1" id="KW-0812">Transmembrane</keyword>
<comment type="caution">
    <text evidence="2">The sequence shown here is derived from an EMBL/GenBank/DDBJ whole genome shotgun (WGS) entry which is preliminary data.</text>
</comment>
<dbReference type="Pfam" id="PF05106">
    <property type="entry name" value="Phage_holin_3_1"/>
    <property type="match status" value="1"/>
</dbReference>